<dbReference type="GO" id="GO:0043024">
    <property type="term" value="F:ribosomal small subunit binding"/>
    <property type="evidence" value="ECO:0007669"/>
    <property type="project" value="TreeGrafter"/>
</dbReference>
<dbReference type="GO" id="GO:0022627">
    <property type="term" value="C:cytosolic small ribosomal subunit"/>
    <property type="evidence" value="ECO:0007669"/>
    <property type="project" value="TreeGrafter"/>
</dbReference>
<keyword evidence="1 4" id="KW-0810">Translation regulation</keyword>
<dbReference type="Proteomes" id="UP000663720">
    <property type="component" value="Chromosome"/>
</dbReference>
<evidence type="ECO:0000256" key="1">
    <source>
        <dbReference type="ARBA" id="ARBA00022845"/>
    </source>
</evidence>
<evidence type="ECO:0000256" key="3">
    <source>
        <dbReference type="ARBA" id="ARBA00041148"/>
    </source>
</evidence>
<dbReference type="InterPro" id="IPR036567">
    <property type="entry name" value="RHF-like"/>
</dbReference>
<dbReference type="InterPro" id="IPR003489">
    <property type="entry name" value="RHF/RaiA"/>
</dbReference>
<keyword evidence="6" id="KW-0687">Ribonucleoprotein</keyword>
<dbReference type="Gene3D" id="3.30.160.100">
    <property type="entry name" value="Ribosome hibernation promotion factor-like"/>
    <property type="match status" value="1"/>
</dbReference>
<sequence length="178" mass="20454">MQTSVTFKNLDPSENLKSYVKDKLDKFDRFLDNPAEANVVLSVEKFRHIAEFNIIGDRLKINGREETNDMYLAIDMVLDKLEKQIKKSKQKIRERRSDRKSGKAAAMDIEPGYIPEEDSGGEIIATTIDYKPMDPEEAVMQLDLSDDNFIVFTNSRTERINVVYRRNDGNYGLIQPAS</sequence>
<dbReference type="CDD" id="cd00552">
    <property type="entry name" value="RaiA"/>
    <property type="match status" value="1"/>
</dbReference>
<dbReference type="EMBL" id="CP061799">
    <property type="protein sequence ID" value="QTA78622.1"/>
    <property type="molecule type" value="Genomic_DNA"/>
</dbReference>
<evidence type="ECO:0000259" key="5">
    <source>
        <dbReference type="Pfam" id="PF16321"/>
    </source>
</evidence>
<dbReference type="SUPFAM" id="SSF69754">
    <property type="entry name" value="Ribosome binding protein Y (YfiA homologue)"/>
    <property type="match status" value="1"/>
</dbReference>
<evidence type="ECO:0000313" key="6">
    <source>
        <dbReference type="EMBL" id="QTA78622.1"/>
    </source>
</evidence>
<dbReference type="Pfam" id="PF16321">
    <property type="entry name" value="Ribosom_S30AE_C"/>
    <property type="match status" value="1"/>
</dbReference>
<dbReference type="Pfam" id="PF02482">
    <property type="entry name" value="Ribosomal_S30AE"/>
    <property type="match status" value="1"/>
</dbReference>
<proteinExistence type="inferred from homology"/>
<dbReference type="KEGG" id="dli:dnl_08460"/>
<name>A0A975B4H5_9BACT</name>
<comment type="subcellular location">
    <subcellularLocation>
        <location evidence="4">Cytoplasm</location>
    </subcellularLocation>
</comment>
<dbReference type="PANTHER" id="PTHR33231:SF1">
    <property type="entry name" value="30S RIBOSOMAL PROTEIN"/>
    <property type="match status" value="1"/>
</dbReference>
<dbReference type="PANTHER" id="PTHR33231">
    <property type="entry name" value="30S RIBOSOMAL PROTEIN"/>
    <property type="match status" value="1"/>
</dbReference>
<dbReference type="RefSeq" id="WP_207690454.1">
    <property type="nucleotide sequence ID" value="NZ_CP061799.1"/>
</dbReference>
<dbReference type="GO" id="GO:0045900">
    <property type="term" value="P:negative regulation of translational elongation"/>
    <property type="evidence" value="ECO:0007669"/>
    <property type="project" value="TreeGrafter"/>
</dbReference>
<feature type="domain" description="Sigma 54 modulation/S30EA ribosomal protein C-terminal" evidence="5">
    <location>
        <begin position="123"/>
        <end position="173"/>
    </location>
</feature>
<dbReference type="InterPro" id="IPR034694">
    <property type="entry name" value="HPF_long/plastid"/>
</dbReference>
<protein>
    <recommendedName>
        <fullName evidence="3 4">Ribosome hibernation promoting factor</fullName>
        <shortName evidence="4">HPF</shortName>
    </recommendedName>
</protein>
<dbReference type="InterPro" id="IPR038416">
    <property type="entry name" value="Ribosom_S30AE_C_sf"/>
</dbReference>
<keyword evidence="7" id="KW-1185">Reference proteome</keyword>
<accession>A0A975B4H5</accession>
<comment type="subunit">
    <text evidence="4">Interacts with 100S ribosomes.</text>
</comment>
<dbReference type="Gene3D" id="3.30.505.50">
    <property type="entry name" value="Sigma 54 modulation/S30EA ribosomal protein, C-terminal domain"/>
    <property type="match status" value="1"/>
</dbReference>
<comment type="subunit">
    <text evidence="2">Associates exclusively with 100S ribosomes, which are dimers of 70S ribosomes.</text>
</comment>
<dbReference type="AlphaFoldDB" id="A0A975B4H5"/>
<dbReference type="HAMAP" id="MF_00839">
    <property type="entry name" value="HPF"/>
    <property type="match status" value="1"/>
</dbReference>
<organism evidence="6 7">
    <name type="scientific">Desulfonema limicola</name>
    <dbReference type="NCBI Taxonomy" id="45656"/>
    <lineage>
        <taxon>Bacteria</taxon>
        <taxon>Pseudomonadati</taxon>
        <taxon>Thermodesulfobacteriota</taxon>
        <taxon>Desulfobacteria</taxon>
        <taxon>Desulfobacterales</taxon>
        <taxon>Desulfococcaceae</taxon>
        <taxon>Desulfonema</taxon>
    </lineage>
</organism>
<evidence type="ECO:0000313" key="7">
    <source>
        <dbReference type="Proteomes" id="UP000663720"/>
    </source>
</evidence>
<dbReference type="InterPro" id="IPR050574">
    <property type="entry name" value="HPF/YfiA_ribosome-assoc"/>
</dbReference>
<evidence type="ECO:0000256" key="4">
    <source>
        <dbReference type="HAMAP-Rule" id="MF_00839"/>
    </source>
</evidence>
<evidence type="ECO:0000256" key="2">
    <source>
        <dbReference type="ARBA" id="ARBA00038695"/>
    </source>
</evidence>
<keyword evidence="6" id="KW-0689">Ribosomal protein</keyword>
<gene>
    <name evidence="4" type="primary">hpf</name>
    <name evidence="6" type="ORF">dnl_08460</name>
</gene>
<keyword evidence="4" id="KW-0963">Cytoplasm</keyword>
<reference evidence="6" key="1">
    <citation type="journal article" date="2021" name="Microb. Physiol.">
        <title>Proteogenomic Insights into the Physiology of Marine, Sulfate-Reducing, Filamentous Desulfonema limicola and Desulfonema magnum.</title>
        <authorList>
            <person name="Schnaars V."/>
            <person name="Wohlbrand L."/>
            <person name="Scheve S."/>
            <person name="Hinrichs C."/>
            <person name="Reinhardt R."/>
            <person name="Rabus R."/>
        </authorList>
    </citation>
    <scope>NUCLEOTIDE SEQUENCE</scope>
    <source>
        <strain evidence="6">5ac10</strain>
    </source>
</reference>
<comment type="function">
    <text evidence="4">Required for dimerization of active 70S ribosomes into 100S ribosomes in stationary phase; 100S ribosomes are translationally inactive and sometimes present during exponential growth.</text>
</comment>
<dbReference type="NCBIfam" id="TIGR00741">
    <property type="entry name" value="yfiA"/>
    <property type="match status" value="1"/>
</dbReference>
<comment type="similarity">
    <text evidence="4">Belongs to the HPF/YfiA ribosome-associated protein family. Long HPF subfamily.</text>
</comment>
<dbReference type="InterPro" id="IPR032528">
    <property type="entry name" value="Ribosom_S30AE_C"/>
</dbReference>